<accession>A0ABT3PJV2</accession>
<protein>
    <submittedName>
        <fullName evidence="1">DUF952 domain-containing protein</fullName>
    </submittedName>
</protein>
<organism evidence="1 2">
    <name type="scientific">Fodinibius salsisoli</name>
    <dbReference type="NCBI Taxonomy" id="2820877"/>
    <lineage>
        <taxon>Bacteria</taxon>
        <taxon>Pseudomonadati</taxon>
        <taxon>Balneolota</taxon>
        <taxon>Balneolia</taxon>
        <taxon>Balneolales</taxon>
        <taxon>Balneolaceae</taxon>
        <taxon>Fodinibius</taxon>
    </lineage>
</organism>
<evidence type="ECO:0000313" key="2">
    <source>
        <dbReference type="Proteomes" id="UP001207918"/>
    </source>
</evidence>
<dbReference type="PANTHER" id="PTHR34129">
    <property type="entry name" value="BLR1139 PROTEIN"/>
    <property type="match status" value="1"/>
</dbReference>
<sequence>MREDIIFHITTKAYFNSHKKSHEYVPESLDTEGFIHSSKGDQVEATANRIFAEETQLLLLVIDVSTLTSEVKYEQDESSGETYPHIYGPINIDAIMDKLDIHAEKSGEFKIAFSSNT</sequence>
<name>A0ABT3PJV2_9BACT</name>
<dbReference type="InterPro" id="IPR009297">
    <property type="entry name" value="DUF952"/>
</dbReference>
<proteinExistence type="predicted"/>
<dbReference type="EMBL" id="JAGGJA010000003">
    <property type="protein sequence ID" value="MCW9706202.1"/>
    <property type="molecule type" value="Genomic_DNA"/>
</dbReference>
<dbReference type="SUPFAM" id="SSF56399">
    <property type="entry name" value="ADP-ribosylation"/>
    <property type="match status" value="1"/>
</dbReference>
<dbReference type="RefSeq" id="WP_265764907.1">
    <property type="nucleotide sequence ID" value="NZ_JAGGJA010000003.1"/>
</dbReference>
<reference evidence="1 2" key="1">
    <citation type="submission" date="2021-03" db="EMBL/GenBank/DDBJ databases">
        <title>Aliifodinibius sp. nov., a new bacterium isolated from saline soil.</title>
        <authorList>
            <person name="Galisteo C."/>
            <person name="De La Haba R."/>
            <person name="Sanchez-Porro C."/>
            <person name="Ventosa A."/>
        </authorList>
    </citation>
    <scope>NUCLEOTIDE SEQUENCE [LARGE SCALE GENOMIC DNA]</scope>
    <source>
        <strain evidence="1 2">1BSP15-2V2</strain>
    </source>
</reference>
<dbReference type="Pfam" id="PF06108">
    <property type="entry name" value="DUF952"/>
    <property type="match status" value="1"/>
</dbReference>
<dbReference type="Gene3D" id="3.20.170.20">
    <property type="entry name" value="Protein of unknown function DUF952"/>
    <property type="match status" value="1"/>
</dbReference>
<evidence type="ECO:0000313" key="1">
    <source>
        <dbReference type="EMBL" id="MCW9706202.1"/>
    </source>
</evidence>
<comment type="caution">
    <text evidence="1">The sequence shown here is derived from an EMBL/GenBank/DDBJ whole genome shotgun (WGS) entry which is preliminary data.</text>
</comment>
<dbReference type="PANTHER" id="PTHR34129:SF1">
    <property type="entry name" value="DUF952 DOMAIN-CONTAINING PROTEIN"/>
    <property type="match status" value="1"/>
</dbReference>
<keyword evidence="2" id="KW-1185">Reference proteome</keyword>
<dbReference type="Proteomes" id="UP001207918">
    <property type="component" value="Unassembled WGS sequence"/>
</dbReference>
<gene>
    <name evidence="1" type="ORF">J6I44_05030</name>
</gene>